<dbReference type="InterPro" id="IPR013665">
    <property type="entry name" value="Sfi1_dom"/>
</dbReference>
<dbReference type="STRING" id="698492.A0A0E9NGU2"/>
<reference evidence="4 5" key="2">
    <citation type="journal article" date="2014" name="J. Gen. Appl. Microbiol.">
        <title>The early diverging ascomycetous budding yeast Saitoella complicata has three histone deacetylases belonging to the Clr6, Hos2, and Rpd3 lineages.</title>
        <authorList>
            <person name="Nishida H."/>
            <person name="Matsumoto T."/>
            <person name="Kondo S."/>
            <person name="Hamamoto M."/>
            <person name="Yoshikawa H."/>
        </authorList>
    </citation>
    <scope>NUCLEOTIDE SEQUENCE [LARGE SCALE GENOMIC DNA]</scope>
    <source>
        <strain evidence="4 5">NRRL Y-17804</strain>
    </source>
</reference>
<dbReference type="Pfam" id="PF08457">
    <property type="entry name" value="Sfi1"/>
    <property type="match status" value="1"/>
</dbReference>
<name>A0A0E9NGU2_SAICN</name>
<dbReference type="Proteomes" id="UP000033140">
    <property type="component" value="Unassembled WGS sequence"/>
</dbReference>
<evidence type="ECO:0000259" key="2">
    <source>
        <dbReference type="Pfam" id="PF08457"/>
    </source>
</evidence>
<dbReference type="InterPro" id="IPR015943">
    <property type="entry name" value="WD40/YVTN_repeat-like_dom_sf"/>
</dbReference>
<sequence>MNSRRSRHAGREQDHAEQSYNGSNGHLSVQSQSHGYTAKDLDILREIADLASSTPGDSSFTPVWSAYNTVLKAHRIDTAYDGVYFPLMMKLLKVEGDTYQEKLQSILKQLAGTIETSTHASVFETSRQREAHQPRRQAPTDPNPSTRTHYAYSETSPTVDYRTPPLGANGFATPPHRILPENLAIARKSHSVRPVSEEMHAYRKQLLEEFLKSKLRRYLYLWRQSARRLSTYHSRQDRLALRHDRRTLMLQSLAIWHDKHAFYMMMTRKTAKARNLLLLERCFAWWKQRTQTSLEQRERMRDALLVRRHLHAWKHIIERDNEKALQFRLKSVWSKWHKKASALRGKRSSALTKYKHDLVKRTWKAWFYKACANRASVYHNVKIGRELLGLWITRTRDVACKTRGGQRYYKKTLAAAVLDRWRSRTLEVTKMSAEADEVSTVSTARAALHTWRNTARLQENLHVIRGNLDDNLKATAFVTWRDRCRNVQVATTFAYQSLLRTTFTAWLNEARANKFLEQSEDRLMRHVIQQLSLFARLRSFERHRDQHLVMRAFGSWLDRVRITHERTDLMCRTLQRKLNKKLKEEILAMWQDKYEEGRRREAVAHSRYSASIAKNAFSLWRSSFEEKKKYKEMADHASQYFVFKKYLQIWQEVHETTVRNRRAEQTLVAKEHHEGRLSRIALQSWTTKIILLREMQKEACDKETSMNNALCSKLLTRWREKLEDVREADARAELTSERHLKNAVFKTWRESFDKLQELKAIANEQSLSRDLAACKIALRSWGMLLFRIRGATEQAERFAARRDHILLGVMWRIWRKKLRPGNDTTILTDGTSEGSVASTPTRRGNGLNLARSLLEDVRTPLKLVRALASVGQFEAAAVGTPQARAHGRTLPSEVMLFTQPGRPNDVRQALTTARWNGIRLVAFATGESVTIFTGSGELLQTLASDDEIRAVELDCRSGRIAIATTRVIMVYNVTHTTGRNINWTYERELVVNDDSITALSWGVDGELLVAGRSVRLWSPKDAGPTGLLWNQALANPAYIASFSPDAFLVASVGLYDRLVKIWRRSTIHGPEPPSYDYTYLPHPSPVTALKWRQPFHEEQSIDNVLYTIGEDDVLRIWAPTNALESHNLHLWGSVDLRRRSGGADASNGEYVAETYCVLIDNADLVMAIESALTYTHETHAGWANLQQLISTAQRNPEICIAMSARGSIAAWALENVGSKSQNEHAMVELFHFDEDSLALPFTGGLVQLVAFSSDRSGEKDMTIVAHDYTGQVYSFHTNIGELLAQKPIERRMALTHKWTGHVNNVKTLARTINGRGLVTWDGENEAITWSYQVGWTMELRLMSSVPSSAPDALVVLHDGLYTLSVENGNAILWDCSRRDKKGQACSKCALPFKDKTVCLFALPEGEGRGFEYTSHVLGISNKNECFVLTISLPEQTGHAHNGTSEASVTLLDTMSLAVEEGLHQISAADAMGWKTTLQENILTKSSREVLVTATSSGKIQTWAAKVIKGRLAILELANVESGVSKPSIIRASSLKMIAAVSKAGNELTIWDMRSSPFTRSEDFRQVWTDDQVIQDLDWACTPDAQSILAVGFPHRVALFCQQRWENLDTRESWIQFREIDMTRITPHPIGDSIWLDDGALVVGAGNQLYVMDKSLKESHAAQNTNSEVQTLPGSDIFEAVSLLNGRLAVYHPQLIQQAFLTGKVVLVHTILLRFLDNLQRHDREKGEYKPIPFLGFGIDEFTRRNDEGSMTKQVARSSMFLDDEPQEDGESPSIFTAEKAAELNQLLAEVTIPYLSRYNQMRLAAIITCVAEIEQHRRSMDLNGARYYLFLKLHGLTKHERQGGGDVSMSTRDFLWAFHSTSQEILMDRTMRAYDNRLSWADARESGMFLWCRSTDTLREKMEAIARTHYTQSDEKNPVDCSLYYFALGKKNVMLGLWRSAGWHPESKAMLKLLANDFTSPRWKTVALKNAFALISKRRFEFAAAFFLLGDSLKDAVNICVRNLEDYQLAIAICRVYEGDNGPVFKDILERHILPLAAEKGDRWLANWAFWMLKARDKAVRGLITPLETLIEIPGPMIKSDDAYADDPALVILYREIREKSLQTLKGASEIPPKLEFDFILHMAKTYNRMGCEVLALDLIKNWTFVSAALTLVKKRAEDVNVIRPGHLRRRSSVIADMPVKEITAKMKGLKAPPPTMFEEPDFSAFDF</sequence>
<dbReference type="PANTHER" id="PTHR13950:SF9">
    <property type="entry name" value="RABCONNECTIN-3A"/>
    <property type="match status" value="1"/>
</dbReference>
<gene>
    <name evidence="4" type="ORF">G7K_2800-t1</name>
</gene>
<dbReference type="Pfam" id="PF12234">
    <property type="entry name" value="Rav1p_C"/>
    <property type="match status" value="1"/>
</dbReference>
<dbReference type="GO" id="GO:0007035">
    <property type="term" value="P:vacuolar acidification"/>
    <property type="evidence" value="ECO:0007669"/>
    <property type="project" value="TreeGrafter"/>
</dbReference>
<feature type="domain" description="Sfi1 spindle body" evidence="2">
    <location>
        <begin position="256"/>
        <end position="817"/>
    </location>
</feature>
<dbReference type="InterPro" id="IPR036322">
    <property type="entry name" value="WD40_repeat_dom_sf"/>
</dbReference>
<protein>
    <recommendedName>
        <fullName evidence="6">RAVE complex protein Rav1 C-terminal domain-containing protein</fullName>
    </recommendedName>
</protein>
<dbReference type="InterPro" id="IPR052208">
    <property type="entry name" value="DmX-like/RAVE_component"/>
</dbReference>
<evidence type="ECO:0000256" key="1">
    <source>
        <dbReference type="SAM" id="MobiDB-lite"/>
    </source>
</evidence>
<evidence type="ECO:0000259" key="3">
    <source>
        <dbReference type="Pfam" id="PF12234"/>
    </source>
</evidence>
<keyword evidence="5" id="KW-1185">Reference proteome</keyword>
<feature type="domain" description="RAVE complex protein Rav1 C-terminal" evidence="3">
    <location>
        <begin position="1497"/>
        <end position="2139"/>
    </location>
</feature>
<accession>A0A0E9NGU2</accession>
<evidence type="ECO:0008006" key="6">
    <source>
        <dbReference type="Google" id="ProtNLM"/>
    </source>
</evidence>
<proteinExistence type="predicted"/>
<comment type="caution">
    <text evidence="4">The sequence shown here is derived from an EMBL/GenBank/DDBJ whole genome shotgun (WGS) entry which is preliminary data.</text>
</comment>
<feature type="region of interest" description="Disordered" evidence="1">
    <location>
        <begin position="1"/>
        <end position="30"/>
    </location>
</feature>
<dbReference type="OMA" id="RITHERT"/>
<dbReference type="PANTHER" id="PTHR13950">
    <property type="entry name" value="RABCONNECTIN-RELATED"/>
    <property type="match status" value="1"/>
</dbReference>
<feature type="region of interest" description="Disordered" evidence="1">
    <location>
        <begin position="122"/>
        <end position="159"/>
    </location>
</feature>
<reference evidence="4 5" key="3">
    <citation type="journal article" date="2015" name="Genome Announc.">
        <title>Draft Genome Sequence of the Archiascomycetous Yeast Saitoella complicata.</title>
        <authorList>
            <person name="Yamauchi K."/>
            <person name="Kondo S."/>
            <person name="Hamamoto M."/>
            <person name="Takahashi Y."/>
            <person name="Ogura Y."/>
            <person name="Hayashi T."/>
            <person name="Nishida H."/>
        </authorList>
    </citation>
    <scope>NUCLEOTIDE SEQUENCE [LARGE SCALE GENOMIC DNA]</scope>
    <source>
        <strain evidence="4 5">NRRL Y-17804</strain>
    </source>
</reference>
<dbReference type="SUPFAM" id="SSF50978">
    <property type="entry name" value="WD40 repeat-like"/>
    <property type="match status" value="2"/>
</dbReference>
<dbReference type="Gene3D" id="2.130.10.10">
    <property type="entry name" value="YVTN repeat-like/Quinoprotein amine dehydrogenase"/>
    <property type="match status" value="1"/>
</dbReference>
<dbReference type="GO" id="GO:0043291">
    <property type="term" value="C:RAVE complex"/>
    <property type="evidence" value="ECO:0007669"/>
    <property type="project" value="TreeGrafter"/>
</dbReference>
<evidence type="ECO:0000313" key="4">
    <source>
        <dbReference type="EMBL" id="GAO48630.1"/>
    </source>
</evidence>
<dbReference type="SMART" id="SM00320">
    <property type="entry name" value="WD40"/>
    <property type="match status" value="5"/>
</dbReference>
<feature type="compositionally biased region" description="Polar residues" evidence="1">
    <location>
        <begin position="18"/>
        <end position="30"/>
    </location>
</feature>
<organism evidence="4 5">
    <name type="scientific">Saitoella complicata (strain BCRC 22490 / CBS 7301 / JCM 7358 / NBRC 10748 / NRRL Y-17804)</name>
    <dbReference type="NCBI Taxonomy" id="698492"/>
    <lineage>
        <taxon>Eukaryota</taxon>
        <taxon>Fungi</taxon>
        <taxon>Dikarya</taxon>
        <taxon>Ascomycota</taxon>
        <taxon>Taphrinomycotina</taxon>
        <taxon>Taphrinomycotina incertae sedis</taxon>
        <taxon>Saitoella</taxon>
    </lineage>
</organism>
<dbReference type="InterPro" id="IPR001680">
    <property type="entry name" value="WD40_rpt"/>
</dbReference>
<reference evidence="4 5" key="1">
    <citation type="journal article" date="2011" name="J. Gen. Appl. Microbiol.">
        <title>Draft genome sequencing of the enigmatic yeast Saitoella complicata.</title>
        <authorList>
            <person name="Nishida H."/>
            <person name="Hamamoto M."/>
            <person name="Sugiyama J."/>
        </authorList>
    </citation>
    <scope>NUCLEOTIDE SEQUENCE [LARGE SCALE GENOMIC DNA]</scope>
    <source>
        <strain evidence="4 5">NRRL Y-17804</strain>
    </source>
</reference>
<evidence type="ECO:0000313" key="5">
    <source>
        <dbReference type="Proteomes" id="UP000033140"/>
    </source>
</evidence>
<dbReference type="EMBL" id="BACD03000016">
    <property type="protein sequence ID" value="GAO48630.1"/>
    <property type="molecule type" value="Genomic_DNA"/>
</dbReference>
<feature type="compositionally biased region" description="Polar residues" evidence="1">
    <location>
        <begin position="143"/>
        <end position="158"/>
    </location>
</feature>
<dbReference type="InterPro" id="IPR022033">
    <property type="entry name" value="Rav1p_C"/>
</dbReference>